<dbReference type="NCBIfam" id="TIGR01451">
    <property type="entry name" value="B_ant_repeat"/>
    <property type="match status" value="1"/>
</dbReference>
<feature type="domain" description="DUF11" evidence="2">
    <location>
        <begin position="18"/>
        <end position="124"/>
    </location>
</feature>
<organism evidence="3 4">
    <name type="scientific">Tenacibaculum discolor</name>
    <dbReference type="NCBI Taxonomy" id="361581"/>
    <lineage>
        <taxon>Bacteria</taxon>
        <taxon>Pseudomonadati</taxon>
        <taxon>Bacteroidota</taxon>
        <taxon>Flavobacteriia</taxon>
        <taxon>Flavobacteriales</taxon>
        <taxon>Flavobacteriaceae</taxon>
        <taxon>Tenacibaculum</taxon>
    </lineage>
</organism>
<dbReference type="InterPro" id="IPR051172">
    <property type="entry name" value="Chlamydia_OmcB"/>
</dbReference>
<dbReference type="Pfam" id="PF01345">
    <property type="entry name" value="DUF11"/>
    <property type="match status" value="1"/>
</dbReference>
<evidence type="ECO:0000313" key="4">
    <source>
        <dbReference type="Proteomes" id="UP000222163"/>
    </source>
</evidence>
<feature type="non-terminal residue" evidence="3">
    <location>
        <position position="199"/>
    </location>
</feature>
<dbReference type="PANTHER" id="PTHR34819">
    <property type="entry name" value="LARGE CYSTEINE-RICH PERIPLASMIC PROTEIN OMCB"/>
    <property type="match status" value="1"/>
</dbReference>
<evidence type="ECO:0000259" key="2">
    <source>
        <dbReference type="Pfam" id="PF01345"/>
    </source>
</evidence>
<feature type="compositionally biased region" description="Low complexity" evidence="1">
    <location>
        <begin position="106"/>
        <end position="124"/>
    </location>
</feature>
<sequence>MAVRGAGLLTVTNLPRGNARPTEGATVTFTITVNNNGPVDATNVSLADAIPAGLTATANNGNTGGDQPSTYVNPNWTIPFIASGQFVTLTIEGTVDVGQNGMTITNTTTAATTPDQTDPTTAGDDLNESITVDGCLDTDGDGDCDSTDPDINDPCNFTPGSIADTTNPIWQAADCDGDGETNGFEDMNMTDPTDPCDNS</sequence>
<evidence type="ECO:0000256" key="1">
    <source>
        <dbReference type="SAM" id="MobiDB-lite"/>
    </source>
</evidence>
<dbReference type="AlphaFoldDB" id="A0A2G1BPT1"/>
<comment type="caution">
    <text evidence="3">The sequence shown here is derived from an EMBL/GenBank/DDBJ whole genome shotgun (WGS) entry which is preliminary data.</text>
</comment>
<accession>A0A2G1BPT1</accession>
<reference evidence="3 4" key="1">
    <citation type="journal article" date="2016" name="Nat. Commun.">
        <title>Microbial interactions lead to rapid micro-scale successions on model marine particles.</title>
        <authorList>
            <person name="Datta M.S."/>
            <person name="Sliwerska E."/>
            <person name="Gore J."/>
            <person name="Polz M.F."/>
            <person name="Cordero O.X."/>
        </authorList>
    </citation>
    <scope>NUCLEOTIDE SEQUENCE [LARGE SCALE GENOMIC DNA]</scope>
    <source>
        <strain evidence="3 4">4G03</strain>
    </source>
</reference>
<name>A0A2G1BPT1_9FLAO</name>
<proteinExistence type="predicted"/>
<dbReference type="Proteomes" id="UP000222163">
    <property type="component" value="Unassembled WGS sequence"/>
</dbReference>
<dbReference type="EMBL" id="PDUU01000459">
    <property type="protein sequence ID" value="PHN96050.1"/>
    <property type="molecule type" value="Genomic_DNA"/>
</dbReference>
<feature type="region of interest" description="Disordered" evidence="1">
    <location>
        <begin position="175"/>
        <end position="199"/>
    </location>
</feature>
<evidence type="ECO:0000313" key="3">
    <source>
        <dbReference type="EMBL" id="PHN96050.1"/>
    </source>
</evidence>
<gene>
    <name evidence="3" type="ORF">CSC81_16905</name>
</gene>
<protein>
    <recommendedName>
        <fullName evidence="2">DUF11 domain-containing protein</fullName>
    </recommendedName>
</protein>
<dbReference type="PANTHER" id="PTHR34819:SF3">
    <property type="entry name" value="CELL SURFACE PROTEIN"/>
    <property type="match status" value="1"/>
</dbReference>
<dbReference type="InterPro" id="IPR001434">
    <property type="entry name" value="OmcB-like_DUF11"/>
</dbReference>
<feature type="region of interest" description="Disordered" evidence="1">
    <location>
        <begin position="106"/>
        <end position="128"/>
    </location>
</feature>
<dbReference type="InterPro" id="IPR047589">
    <property type="entry name" value="DUF11_rpt"/>
</dbReference>